<dbReference type="EMBL" id="JANBUP010000056">
    <property type="protein sequence ID" value="KAJ2813443.1"/>
    <property type="molecule type" value="Genomic_DNA"/>
</dbReference>
<protein>
    <submittedName>
        <fullName evidence="1">Serine/threonine protein kinase</fullName>
    </submittedName>
</protein>
<accession>A0ACC1LQG0</accession>
<name>A0ACC1LQG0_9FUNG</name>
<keyword evidence="2" id="KW-1185">Reference proteome</keyword>
<organism evidence="1 2">
    <name type="scientific">Coemansia furcata</name>
    <dbReference type="NCBI Taxonomy" id="417177"/>
    <lineage>
        <taxon>Eukaryota</taxon>
        <taxon>Fungi</taxon>
        <taxon>Fungi incertae sedis</taxon>
        <taxon>Zoopagomycota</taxon>
        <taxon>Kickxellomycotina</taxon>
        <taxon>Kickxellomycetes</taxon>
        <taxon>Kickxellales</taxon>
        <taxon>Kickxellaceae</taxon>
        <taxon>Coemansia</taxon>
    </lineage>
</organism>
<sequence length="290" mass="31600">MGIATYVQHRNVIRTLEVIAETDLRCYLVQEACAVDLLSLVQKTAVSNGGAGMSEADVSQYFQQLVEGVRYLHSVGIAHRDLKLDNLCVTEQGVLKIVDFGCATLFRRRIQLVASGHRGHKGGAGTRARAAPYAVPAKGEARQYVETLSTSVCGSDPYMAPELFSGGNYAAAMVDVWALGIIYFAMRFVQFPWAIAHAPSDRGFQSFTQCSDEFFDKWFPTPPTEHRTTKGASSQAGVWTASLGKPPSPQGRSDLAVMRRILDVNPATRADIYTVANCSWCLAIGAESQK</sequence>
<keyword evidence="1" id="KW-0808">Transferase</keyword>
<gene>
    <name evidence="1" type="primary">HRK1_2</name>
    <name evidence="1" type="ORF">H4S07_000682</name>
</gene>
<dbReference type="Proteomes" id="UP001140096">
    <property type="component" value="Unassembled WGS sequence"/>
</dbReference>
<reference evidence="1" key="1">
    <citation type="submission" date="2022-07" db="EMBL/GenBank/DDBJ databases">
        <title>Phylogenomic reconstructions and comparative analyses of Kickxellomycotina fungi.</title>
        <authorList>
            <person name="Reynolds N.K."/>
            <person name="Stajich J.E."/>
            <person name="Barry K."/>
            <person name="Grigoriev I.V."/>
            <person name="Crous P."/>
            <person name="Smith M.E."/>
        </authorList>
    </citation>
    <scope>NUCLEOTIDE SEQUENCE</scope>
    <source>
        <strain evidence="1">CBS 102833</strain>
    </source>
</reference>
<keyword evidence="1" id="KW-0723">Serine/threonine-protein kinase</keyword>
<comment type="caution">
    <text evidence="1">The sequence shown here is derived from an EMBL/GenBank/DDBJ whole genome shotgun (WGS) entry which is preliminary data.</text>
</comment>
<evidence type="ECO:0000313" key="2">
    <source>
        <dbReference type="Proteomes" id="UP001140096"/>
    </source>
</evidence>
<proteinExistence type="predicted"/>
<evidence type="ECO:0000313" key="1">
    <source>
        <dbReference type="EMBL" id="KAJ2813443.1"/>
    </source>
</evidence>
<keyword evidence="1" id="KW-0418">Kinase</keyword>